<keyword evidence="4" id="KW-1185">Reference proteome</keyword>
<comment type="caution">
    <text evidence="3">The sequence shown here is derived from an EMBL/GenBank/DDBJ whole genome shotgun (WGS) entry which is preliminary data.</text>
</comment>
<name>A0A9K3M0H9_9STRA</name>
<feature type="signal peptide" evidence="2">
    <location>
        <begin position="1"/>
        <end position="24"/>
    </location>
</feature>
<feature type="chain" id="PRO_5039930440" evidence="2">
    <location>
        <begin position="25"/>
        <end position="236"/>
    </location>
</feature>
<protein>
    <submittedName>
        <fullName evidence="3">Uncharacterized protein</fullName>
    </submittedName>
</protein>
<dbReference type="Proteomes" id="UP000693970">
    <property type="component" value="Unassembled WGS sequence"/>
</dbReference>
<proteinExistence type="predicted"/>
<reference evidence="3" key="1">
    <citation type="journal article" date="2021" name="Sci. Rep.">
        <title>Diploid genomic architecture of Nitzschia inconspicua, an elite biomass production diatom.</title>
        <authorList>
            <person name="Oliver A."/>
            <person name="Podell S."/>
            <person name="Pinowska A."/>
            <person name="Traller J.C."/>
            <person name="Smith S.R."/>
            <person name="McClure R."/>
            <person name="Beliaev A."/>
            <person name="Bohutskyi P."/>
            <person name="Hill E.A."/>
            <person name="Rabines A."/>
            <person name="Zheng H."/>
            <person name="Allen L.Z."/>
            <person name="Kuo A."/>
            <person name="Grigoriev I.V."/>
            <person name="Allen A.E."/>
            <person name="Hazlebeck D."/>
            <person name="Allen E.E."/>
        </authorList>
    </citation>
    <scope>NUCLEOTIDE SEQUENCE</scope>
    <source>
        <strain evidence="3">Hildebrandi</strain>
    </source>
</reference>
<dbReference type="EMBL" id="JAGRRH010000004">
    <property type="protein sequence ID" value="KAG7370611.1"/>
    <property type="molecule type" value="Genomic_DNA"/>
</dbReference>
<dbReference type="AlphaFoldDB" id="A0A9K3M0H9"/>
<feature type="region of interest" description="Disordered" evidence="1">
    <location>
        <begin position="72"/>
        <end position="103"/>
    </location>
</feature>
<evidence type="ECO:0000256" key="1">
    <source>
        <dbReference type="SAM" id="MobiDB-lite"/>
    </source>
</evidence>
<accession>A0A9K3M0H9</accession>
<reference evidence="3" key="2">
    <citation type="submission" date="2021-04" db="EMBL/GenBank/DDBJ databases">
        <authorList>
            <person name="Podell S."/>
        </authorList>
    </citation>
    <scope>NUCLEOTIDE SEQUENCE</scope>
    <source>
        <strain evidence="3">Hildebrandi</strain>
    </source>
</reference>
<keyword evidence="2" id="KW-0732">Signal</keyword>
<gene>
    <name evidence="3" type="ORF">IV203_019181</name>
</gene>
<evidence type="ECO:0000256" key="2">
    <source>
        <dbReference type="SAM" id="SignalP"/>
    </source>
</evidence>
<organism evidence="3 4">
    <name type="scientific">Nitzschia inconspicua</name>
    <dbReference type="NCBI Taxonomy" id="303405"/>
    <lineage>
        <taxon>Eukaryota</taxon>
        <taxon>Sar</taxon>
        <taxon>Stramenopiles</taxon>
        <taxon>Ochrophyta</taxon>
        <taxon>Bacillariophyta</taxon>
        <taxon>Bacillariophyceae</taxon>
        <taxon>Bacillariophycidae</taxon>
        <taxon>Bacillariales</taxon>
        <taxon>Bacillariaceae</taxon>
        <taxon>Nitzschia</taxon>
    </lineage>
</organism>
<dbReference type="OrthoDB" id="53144at2759"/>
<sequence length="236" mass="26830">MIKPSFVSFTVLSLILFGGERSHGFCPTERMQQQQQQQQRSFTSSLTLHLLPGQGNQLAAAYTASIISKEQEKKTLQKEDPVNNNNSNNEKEQEPPSSSSHWRALAASRSFVQRVFHLPSSAIKKHPHPLLEGLKEQQQQYTQATFPFNFIPRHQPDEEDYVLYPLVGFQFVKSKSALDGNDRTIALPTTSHAACRLPTNRNEELYGWFSPACMLDLYSEDVCHAPFPPKQQEQQD</sequence>
<evidence type="ECO:0000313" key="3">
    <source>
        <dbReference type="EMBL" id="KAG7370611.1"/>
    </source>
</evidence>
<feature type="compositionally biased region" description="Basic and acidic residues" evidence="1">
    <location>
        <begin position="72"/>
        <end position="81"/>
    </location>
</feature>
<evidence type="ECO:0000313" key="4">
    <source>
        <dbReference type="Proteomes" id="UP000693970"/>
    </source>
</evidence>